<comment type="caution">
    <text evidence="3">The sequence shown here is derived from an EMBL/GenBank/DDBJ whole genome shotgun (WGS) entry which is preliminary data.</text>
</comment>
<accession>A0ABW5T9S1</accession>
<evidence type="ECO:0000259" key="2">
    <source>
        <dbReference type="Pfam" id="PF02719"/>
    </source>
</evidence>
<dbReference type="InterPro" id="IPR003869">
    <property type="entry name" value="Polysac_CapD-like"/>
</dbReference>
<evidence type="ECO:0000256" key="1">
    <source>
        <dbReference type="ARBA" id="ARBA00007430"/>
    </source>
</evidence>
<evidence type="ECO:0000313" key="3">
    <source>
        <dbReference type="EMBL" id="MFD2725980.1"/>
    </source>
</evidence>
<organism evidence="3 4">
    <name type="scientific">Hyunsoonleella rubra</name>
    <dbReference type="NCBI Taxonomy" id="1737062"/>
    <lineage>
        <taxon>Bacteria</taxon>
        <taxon>Pseudomonadati</taxon>
        <taxon>Bacteroidota</taxon>
        <taxon>Flavobacteriia</taxon>
        <taxon>Flavobacteriales</taxon>
        <taxon>Flavobacteriaceae</taxon>
    </lineage>
</organism>
<dbReference type="Gene3D" id="3.40.50.720">
    <property type="entry name" value="NAD(P)-binding Rossmann-like Domain"/>
    <property type="match status" value="1"/>
</dbReference>
<dbReference type="PANTHER" id="PTHR43318:SF1">
    <property type="entry name" value="POLYSACCHARIDE BIOSYNTHESIS PROTEIN EPSC-RELATED"/>
    <property type="match status" value="1"/>
</dbReference>
<dbReference type="Pfam" id="PF02719">
    <property type="entry name" value="Polysacc_synt_2"/>
    <property type="match status" value="1"/>
</dbReference>
<sequence>MDKASLLQIQKLLDNSGLFFGTKPKRSYPSYDFSKETILVTGAVGSIGSGLVQSLVNSNYKKLILLDNAETPLYYLEKEFGLKQHHSIKFILGDINDKKAMQALFETYRPTLIFHAAAYKHVSLMELHPYEAVKVNINATIYLAGLAVQYNARKFIFISTDKAVNPLGVMGMTKNIAENYLTNLVDTDNTVFITARFGNIFGSNGSVVPLFLKQLEQGDDLSLTDSNISRLFIDKDEACDFILQTSMFEPSENIKVSFDMGKPIKISDLAKVLIDNYNTIHKCNLSPSISITQLQEGEKLVEEMISENEILIPSKSEAIYLIQNKKTKTIVDLYKLEAISPLMDAKEVKVILSNLCQF</sequence>
<evidence type="ECO:0000313" key="4">
    <source>
        <dbReference type="Proteomes" id="UP001597476"/>
    </source>
</evidence>
<dbReference type="InterPro" id="IPR036291">
    <property type="entry name" value="NAD(P)-bd_dom_sf"/>
</dbReference>
<reference evidence="4" key="1">
    <citation type="journal article" date="2019" name="Int. J. Syst. Evol. Microbiol.">
        <title>The Global Catalogue of Microorganisms (GCM) 10K type strain sequencing project: providing services to taxonomists for standard genome sequencing and annotation.</title>
        <authorList>
            <consortium name="The Broad Institute Genomics Platform"/>
            <consortium name="The Broad Institute Genome Sequencing Center for Infectious Disease"/>
            <person name="Wu L."/>
            <person name="Ma J."/>
        </authorList>
    </citation>
    <scope>NUCLEOTIDE SEQUENCE [LARGE SCALE GENOMIC DNA]</scope>
    <source>
        <strain evidence="4">KCTC 42398</strain>
    </source>
</reference>
<name>A0ABW5T9S1_9FLAO</name>
<dbReference type="Proteomes" id="UP001597476">
    <property type="component" value="Unassembled WGS sequence"/>
</dbReference>
<dbReference type="PANTHER" id="PTHR43318">
    <property type="entry name" value="UDP-N-ACETYLGLUCOSAMINE 4,6-DEHYDRATASE"/>
    <property type="match status" value="1"/>
</dbReference>
<dbReference type="InterPro" id="IPR051203">
    <property type="entry name" value="Polysaccharide_Synthase-Rel"/>
</dbReference>
<dbReference type="RefSeq" id="WP_380290480.1">
    <property type="nucleotide sequence ID" value="NZ_JBHULY010000013.1"/>
</dbReference>
<gene>
    <name evidence="3" type="ORF">ACFSR8_07115</name>
</gene>
<keyword evidence="4" id="KW-1185">Reference proteome</keyword>
<feature type="domain" description="Polysaccharide biosynthesis protein CapD-like" evidence="2">
    <location>
        <begin position="38"/>
        <end position="323"/>
    </location>
</feature>
<protein>
    <submittedName>
        <fullName evidence="3">SDR family NAD(P)-dependent oxidoreductase</fullName>
    </submittedName>
</protein>
<dbReference type="SUPFAM" id="SSF51735">
    <property type="entry name" value="NAD(P)-binding Rossmann-fold domains"/>
    <property type="match status" value="1"/>
</dbReference>
<dbReference type="EMBL" id="JBHULY010000013">
    <property type="protein sequence ID" value="MFD2725980.1"/>
    <property type="molecule type" value="Genomic_DNA"/>
</dbReference>
<proteinExistence type="inferred from homology"/>
<comment type="similarity">
    <text evidence="1">Belongs to the polysaccharide synthase family.</text>
</comment>